<sequence length="232" mass="25075">MSTPFGACGPSLSTAGRASFWGRDPMCLWVYCVSAWCGGETGGDGGAFGTDGGAFVLSLLGTARLGTEERLFPRRGAGMRAYCRRVVLLDFLLSGSVRRAGGLRAAVDAHALRAHARLPPALSVYPRTRRRLGEWAEVCGVWCAPMGDVSVSEDRRHAGKRGGAGRRWYACCCCRRRGGCPPSPCSLPSFFVTRWAGVWRPASLASSLLRARRLGGVMRLLRFLSSFPSTKR</sequence>
<reference evidence="1" key="1">
    <citation type="submission" date="2023-03" db="EMBL/GenBank/DDBJ databases">
        <title>Massive genome expansion in bonnet fungi (Mycena s.s.) driven by repeated elements and novel gene families across ecological guilds.</title>
        <authorList>
            <consortium name="Lawrence Berkeley National Laboratory"/>
            <person name="Harder C.B."/>
            <person name="Miyauchi S."/>
            <person name="Viragh M."/>
            <person name="Kuo A."/>
            <person name="Thoen E."/>
            <person name="Andreopoulos B."/>
            <person name="Lu D."/>
            <person name="Skrede I."/>
            <person name="Drula E."/>
            <person name="Henrissat B."/>
            <person name="Morin E."/>
            <person name="Kohler A."/>
            <person name="Barry K."/>
            <person name="LaButti K."/>
            <person name="Morin E."/>
            <person name="Salamov A."/>
            <person name="Lipzen A."/>
            <person name="Mereny Z."/>
            <person name="Hegedus B."/>
            <person name="Baldrian P."/>
            <person name="Stursova M."/>
            <person name="Weitz H."/>
            <person name="Taylor A."/>
            <person name="Grigoriev I.V."/>
            <person name="Nagy L.G."/>
            <person name="Martin F."/>
            <person name="Kauserud H."/>
        </authorList>
    </citation>
    <scope>NUCLEOTIDE SEQUENCE</scope>
    <source>
        <strain evidence="1">CBHHK200</strain>
    </source>
</reference>
<evidence type="ECO:0000313" key="1">
    <source>
        <dbReference type="EMBL" id="KAJ7038940.1"/>
    </source>
</evidence>
<keyword evidence="2" id="KW-1185">Reference proteome</keyword>
<accession>A0AAD6T442</accession>
<organism evidence="1 2">
    <name type="scientific">Mycena alexandri</name>
    <dbReference type="NCBI Taxonomy" id="1745969"/>
    <lineage>
        <taxon>Eukaryota</taxon>
        <taxon>Fungi</taxon>
        <taxon>Dikarya</taxon>
        <taxon>Basidiomycota</taxon>
        <taxon>Agaricomycotina</taxon>
        <taxon>Agaricomycetes</taxon>
        <taxon>Agaricomycetidae</taxon>
        <taxon>Agaricales</taxon>
        <taxon>Marasmiineae</taxon>
        <taxon>Mycenaceae</taxon>
        <taxon>Mycena</taxon>
    </lineage>
</organism>
<dbReference type="AlphaFoldDB" id="A0AAD6T442"/>
<protein>
    <submittedName>
        <fullName evidence="1">Uncharacterized protein</fullName>
    </submittedName>
</protein>
<evidence type="ECO:0000313" key="2">
    <source>
        <dbReference type="Proteomes" id="UP001218188"/>
    </source>
</evidence>
<comment type="caution">
    <text evidence="1">The sequence shown here is derived from an EMBL/GenBank/DDBJ whole genome shotgun (WGS) entry which is preliminary data.</text>
</comment>
<name>A0AAD6T442_9AGAR</name>
<dbReference type="Proteomes" id="UP001218188">
    <property type="component" value="Unassembled WGS sequence"/>
</dbReference>
<proteinExistence type="predicted"/>
<dbReference type="EMBL" id="JARJCM010000029">
    <property type="protein sequence ID" value="KAJ7038940.1"/>
    <property type="molecule type" value="Genomic_DNA"/>
</dbReference>
<gene>
    <name evidence="1" type="ORF">C8F04DRAFT_1088014</name>
</gene>